<dbReference type="EMBL" id="OZ034818">
    <property type="protein sequence ID" value="CAL1388098.1"/>
    <property type="molecule type" value="Genomic_DNA"/>
</dbReference>
<reference evidence="2 3" key="1">
    <citation type="submission" date="2024-04" db="EMBL/GenBank/DDBJ databases">
        <authorList>
            <person name="Fracassetti M."/>
        </authorList>
    </citation>
    <scope>NUCLEOTIDE SEQUENCE [LARGE SCALE GENOMIC DNA]</scope>
</reference>
<evidence type="ECO:0000256" key="1">
    <source>
        <dbReference type="SAM" id="MobiDB-lite"/>
    </source>
</evidence>
<keyword evidence="3" id="KW-1185">Reference proteome</keyword>
<organism evidence="2 3">
    <name type="scientific">Linum trigynum</name>
    <dbReference type="NCBI Taxonomy" id="586398"/>
    <lineage>
        <taxon>Eukaryota</taxon>
        <taxon>Viridiplantae</taxon>
        <taxon>Streptophyta</taxon>
        <taxon>Embryophyta</taxon>
        <taxon>Tracheophyta</taxon>
        <taxon>Spermatophyta</taxon>
        <taxon>Magnoliopsida</taxon>
        <taxon>eudicotyledons</taxon>
        <taxon>Gunneridae</taxon>
        <taxon>Pentapetalae</taxon>
        <taxon>rosids</taxon>
        <taxon>fabids</taxon>
        <taxon>Malpighiales</taxon>
        <taxon>Linaceae</taxon>
        <taxon>Linum</taxon>
    </lineage>
</organism>
<proteinExistence type="predicted"/>
<name>A0AAV2EQ34_9ROSI</name>
<protein>
    <submittedName>
        <fullName evidence="2">Uncharacterized protein</fullName>
    </submittedName>
</protein>
<gene>
    <name evidence="2" type="ORF">LTRI10_LOCUS29042</name>
</gene>
<feature type="compositionally biased region" description="Low complexity" evidence="1">
    <location>
        <begin position="100"/>
        <end position="109"/>
    </location>
</feature>
<dbReference type="Proteomes" id="UP001497516">
    <property type="component" value="Chromosome 5"/>
</dbReference>
<evidence type="ECO:0000313" key="3">
    <source>
        <dbReference type="Proteomes" id="UP001497516"/>
    </source>
</evidence>
<accession>A0AAV2EQ34</accession>
<feature type="region of interest" description="Disordered" evidence="1">
    <location>
        <begin position="85"/>
        <end position="118"/>
    </location>
</feature>
<evidence type="ECO:0000313" key="2">
    <source>
        <dbReference type="EMBL" id="CAL1388098.1"/>
    </source>
</evidence>
<feature type="compositionally biased region" description="Polar residues" evidence="1">
    <location>
        <begin position="89"/>
        <end position="99"/>
    </location>
</feature>
<dbReference type="AlphaFoldDB" id="A0AAV2EQ34"/>
<sequence length="180" mass="19921">MTKEPRKGKNKHCDFHRGHGHNTECFWNLKNSIEDLVQEGHLKKYVEGSTECSRELPPTDRGKTLQRTVAREVVEVIHGGAGLGGMQAKSPTNAQAMVGSTSATTATPPISFDSHDLEGVAHPHDDPLVIKAIIADYEARESWWMGEARRTYSSTLPTYPWDTAEQCRSAEIWLTGFSGS</sequence>